<evidence type="ECO:0000256" key="5">
    <source>
        <dbReference type="SAM" id="MobiDB-lite"/>
    </source>
</evidence>
<dbReference type="InterPro" id="IPR001680">
    <property type="entry name" value="WD40_rpt"/>
</dbReference>
<sequence length="1781" mass="193230">MRRLGNGGGIEVVLRDGGGIDTVCCLHTVFRFSLESVRLFAWALTMSDKTKARLSKTWLKLKNIPETFHSRSPSPQPPSTSSPSSQPPPTLPTASPTAQPPPTSQPSHSQSSPNEYMALSTSPALQTPGQRMKQGGSIAYAGLKQVALALRDCSDAFPPLKTAAAVFSKIAEVVDRVSTNKEELEELQAKLEVIKSIVEKYKKDGMEHIVNHRIEKFCEAVVSQEKMVEELANHSLPRRAVESTIDVDKIKKVLKNMSDLCIVFQMETQLNTDTNVSEILERQKSSIIDKLRYEETSYDTRRSSYGAARGCMPGTRVKVLADLETWALDGEKKLYWLVGMAGTGKSTILHTLCQKLDDKNRLGASFFCSRASDNASNAYLIVPAIAHSLAGTSPSIRSEIVKALEAEPKLSERSYIKLEEQFRRLIHDPIQTSLKQCITTYKIIVIDALDECTDLDRVSALLQVILSFAPYTALKFVIASRDESPIRKALRSRPNIRDDLVLHEVEKDVVTGDIAIYLEGELAAIHERECDASDTSDSWPPQDQLSTLLNRSGTLFIYAATAIRYISDGDDLYKDCLHTLATQGSIPETGLGSPIDDLYGGILEGACKKLDREKTCHMRELVSIVVFLRNPLPLKAITSLSQPSASEYLSRLRSVFHIPTPTTKDPDPVVTPFHASFPDFVKDTTWCSSKRCPSFHALVSSEAHSMLALKCLQLMNNELKYNICSAPEELIVFCREATNEPYEINKISAALGYSCVYWASHLTETSVLGAEVLGALDIFLKQHLLHWLECISLLNRLETGIESLKSVSTLLQKLGQDHELMLLAYDALRFLQMSFEVIQQHAMETYYSALVWIPKGSLLRKVYAGEVGRAPKVTIGLSQSWGPMEITLQHRSRVNSVAFSPDGSQLACGSGSKVHIWNTATGKLAVELEGNTDSMVESVAFSPVGSQLASGSEKGIQIWNTATGKSEVELKGHTSRVRSVAFSCDGSRLASGSRNETVQIWNTATGELEVELKGHMDRLSSVAFSPDDSRLAYGSCDKAVWILNIAAERLESELSHTYLVRSVKFSPDGSRLASGSDDKIVRIWNTTTRELEVELKGHTSEVFSVTFSPDGSQLASGSCDGTVQIWNTITGESEVELKGHTDWVNSVAFSPDGSRLASGSWDGTVQIWNTGTGRFEVEQKGHTDLIQSVAFSSDGSQLASGSCDGTVWIWNTITGKAEIELKSLTSDVVSVAFSTDGSQLASGSCDGTVQIWNTTTHESVVELKGPTDSVQSIAFSPDGSHLASGTCDDTVQIWNMTTGKSEVELKGHTYFVWCVAFSSDGSQLASGSDDKTVRVWNIATGKLVVQLEGHTGSVHCVAFSLDGSQLASGSDDDTVRIWNIATGELEVELKGHTSTISSVAFSPDGSRLASGSSDKTVQIWNTATGQSEVELKGHTSEASSVAFSSDGSQLASGSGDGTVRIWNSVTGRLVELKDHTDLVRSVAFSPNGNRLASGSQDGTVQIWNTITGESMVKFPGQQIGVVSVAFFSDGSQLASGLRDGTVQIWNTATGKLEGKLKVATRSVTSIAFSADGSQVAYGSHDYRVWIWNTATGQLESDLKGHKGWVGSVAFSPVGSQLASGSDDNTVQIWNTATAKLEVELKGHTSEVLSVAFSPDGSQLASGSVDKTVRIWNTATGELEVLKGLTAWIGSVAFSSDGSQLASGSDFNLVRKWKHSSNRKEAHTSWVQSVAFSPDNNWVGSKCDCWVSPREGIISSCAYFSSTVALGFQSGKLVILELAPTS</sequence>
<feature type="repeat" description="WD" evidence="3">
    <location>
        <begin position="1556"/>
        <end position="1597"/>
    </location>
</feature>
<feature type="repeat" description="WD" evidence="3">
    <location>
        <begin position="1431"/>
        <end position="1472"/>
    </location>
</feature>
<comment type="caution">
    <text evidence="8">The sequence shown here is derived from an EMBL/GenBank/DDBJ whole genome shotgun (WGS) entry which is preliminary data.</text>
</comment>
<dbReference type="InterPro" id="IPR027417">
    <property type="entry name" value="P-loop_NTPase"/>
</dbReference>
<evidence type="ECO:0008006" key="10">
    <source>
        <dbReference type="Google" id="ProtNLM"/>
    </source>
</evidence>
<dbReference type="PROSITE" id="PS00678">
    <property type="entry name" value="WD_REPEATS_1"/>
    <property type="match status" value="9"/>
</dbReference>
<dbReference type="PANTHER" id="PTHR22847:SF637">
    <property type="entry name" value="WD REPEAT DOMAIN 5B"/>
    <property type="match status" value="1"/>
</dbReference>
<feature type="coiled-coil region" evidence="4">
    <location>
        <begin position="170"/>
        <end position="204"/>
    </location>
</feature>
<dbReference type="InterPro" id="IPR055440">
    <property type="entry name" value="Beta-prop_WDR90_4th"/>
</dbReference>
<dbReference type="Pfam" id="PF23342">
    <property type="entry name" value="WDR90_beta-prop_4th"/>
    <property type="match status" value="1"/>
</dbReference>
<dbReference type="Pfam" id="PF24883">
    <property type="entry name" value="NPHP3_N"/>
    <property type="match status" value="1"/>
</dbReference>
<evidence type="ECO:0000259" key="6">
    <source>
        <dbReference type="Pfam" id="PF23342"/>
    </source>
</evidence>
<feature type="compositionally biased region" description="Pro residues" evidence="5">
    <location>
        <begin position="74"/>
        <end position="91"/>
    </location>
</feature>
<dbReference type="SUPFAM" id="SSF50978">
    <property type="entry name" value="WD40 repeat-like"/>
    <property type="match status" value="3"/>
</dbReference>
<feature type="repeat" description="WD" evidence="3">
    <location>
        <begin position="1514"/>
        <end position="1555"/>
    </location>
</feature>
<feature type="repeat" description="WD" evidence="3">
    <location>
        <begin position="1095"/>
        <end position="1136"/>
    </location>
</feature>
<feature type="repeat" description="WD" evidence="3">
    <location>
        <begin position="1053"/>
        <end position="1094"/>
    </location>
</feature>
<dbReference type="CDD" id="cd21037">
    <property type="entry name" value="MLKL_NTD"/>
    <property type="match status" value="1"/>
</dbReference>
<feature type="repeat" description="WD" evidence="3">
    <location>
        <begin position="1640"/>
        <end position="1681"/>
    </location>
</feature>
<feature type="repeat" description="WD" evidence="3">
    <location>
        <begin position="1389"/>
        <end position="1430"/>
    </location>
</feature>
<feature type="repeat" description="WD" evidence="3">
    <location>
        <begin position="1598"/>
        <end position="1639"/>
    </location>
</feature>
<keyword evidence="4" id="KW-0175">Coiled coil</keyword>
<keyword evidence="2" id="KW-0677">Repeat</keyword>
<feature type="repeat" description="WD" evidence="3">
    <location>
        <begin position="1347"/>
        <end position="1388"/>
    </location>
</feature>
<keyword evidence="9" id="KW-1185">Reference proteome</keyword>
<dbReference type="OrthoDB" id="3027122at2759"/>
<evidence type="ECO:0000256" key="3">
    <source>
        <dbReference type="PROSITE-ProRule" id="PRU00221"/>
    </source>
</evidence>
<dbReference type="PANTHER" id="PTHR22847">
    <property type="entry name" value="WD40 REPEAT PROTEIN"/>
    <property type="match status" value="1"/>
</dbReference>
<dbReference type="CDD" id="cd00200">
    <property type="entry name" value="WD40"/>
    <property type="match status" value="4"/>
</dbReference>
<evidence type="ECO:0000313" key="9">
    <source>
        <dbReference type="Proteomes" id="UP000559256"/>
    </source>
</evidence>
<dbReference type="InterPro" id="IPR015943">
    <property type="entry name" value="WD40/YVTN_repeat-like_dom_sf"/>
</dbReference>
<dbReference type="GO" id="GO:1990234">
    <property type="term" value="C:transferase complex"/>
    <property type="evidence" value="ECO:0007669"/>
    <property type="project" value="UniProtKB-ARBA"/>
</dbReference>
<feature type="domain" description="WDR90 4th beta-propeller" evidence="6">
    <location>
        <begin position="1315"/>
        <end position="1427"/>
    </location>
</feature>
<feature type="repeat" description="WD" evidence="3">
    <location>
        <begin position="1472"/>
        <end position="1513"/>
    </location>
</feature>
<dbReference type="SMART" id="SM00320">
    <property type="entry name" value="WD40"/>
    <property type="match status" value="21"/>
</dbReference>
<evidence type="ECO:0000313" key="8">
    <source>
        <dbReference type="EMBL" id="KAF5351362.1"/>
    </source>
</evidence>
<dbReference type="InterPro" id="IPR059179">
    <property type="entry name" value="MLKL-like_MCAfunc"/>
</dbReference>
<dbReference type="InterPro" id="IPR056884">
    <property type="entry name" value="NPHP3-like_N"/>
</dbReference>
<feature type="repeat" description="WD" evidence="3">
    <location>
        <begin position="1012"/>
        <end position="1053"/>
    </location>
</feature>
<dbReference type="InterPro" id="IPR036322">
    <property type="entry name" value="WD40_repeat_dom_sf"/>
</dbReference>
<accession>A0A8H5D0F2</accession>
<dbReference type="Proteomes" id="UP000559256">
    <property type="component" value="Unassembled WGS sequence"/>
</dbReference>
<dbReference type="Pfam" id="PF00400">
    <property type="entry name" value="WD40"/>
    <property type="match status" value="18"/>
</dbReference>
<dbReference type="Gene3D" id="3.40.50.300">
    <property type="entry name" value="P-loop containing nucleotide triphosphate hydrolases"/>
    <property type="match status" value="1"/>
</dbReference>
<gene>
    <name evidence="8" type="ORF">D9758_008072</name>
</gene>
<dbReference type="EMBL" id="JAACJM010000071">
    <property type="protein sequence ID" value="KAF5351362.1"/>
    <property type="molecule type" value="Genomic_DNA"/>
</dbReference>
<feature type="repeat" description="WD" evidence="3">
    <location>
        <begin position="970"/>
        <end position="1011"/>
    </location>
</feature>
<dbReference type="Gene3D" id="1.20.930.20">
    <property type="entry name" value="Adaptor protein Cbl, N-terminal domain"/>
    <property type="match status" value="1"/>
</dbReference>
<evidence type="ECO:0000256" key="1">
    <source>
        <dbReference type="ARBA" id="ARBA00022574"/>
    </source>
</evidence>
<proteinExistence type="predicted"/>
<dbReference type="PRINTS" id="PR00320">
    <property type="entry name" value="GPROTEINBRPT"/>
</dbReference>
<dbReference type="SUPFAM" id="SSF52540">
    <property type="entry name" value="P-loop containing nucleoside triphosphate hydrolases"/>
    <property type="match status" value="1"/>
</dbReference>
<feature type="domain" description="Nephrocystin 3-like N-terminal" evidence="7">
    <location>
        <begin position="323"/>
        <end position="481"/>
    </location>
</feature>
<evidence type="ECO:0000259" key="7">
    <source>
        <dbReference type="Pfam" id="PF24883"/>
    </source>
</evidence>
<dbReference type="GO" id="GO:0007166">
    <property type="term" value="P:cell surface receptor signaling pathway"/>
    <property type="evidence" value="ECO:0007669"/>
    <property type="project" value="InterPro"/>
</dbReference>
<feature type="repeat" description="WD" evidence="3">
    <location>
        <begin position="1681"/>
        <end position="1722"/>
    </location>
</feature>
<feature type="repeat" description="WD" evidence="3">
    <location>
        <begin position="1179"/>
        <end position="1220"/>
    </location>
</feature>
<feature type="repeat" description="WD" evidence="3">
    <location>
        <begin position="1263"/>
        <end position="1304"/>
    </location>
</feature>
<dbReference type="InterPro" id="IPR036537">
    <property type="entry name" value="Adaptor_Cbl_N_dom_sf"/>
</dbReference>
<feature type="repeat" description="WD" evidence="3">
    <location>
        <begin position="1305"/>
        <end position="1346"/>
    </location>
</feature>
<dbReference type="InterPro" id="IPR020472">
    <property type="entry name" value="WD40_PAC1"/>
</dbReference>
<keyword evidence="1 3" id="KW-0853">WD repeat</keyword>
<feature type="repeat" description="WD" evidence="3">
    <location>
        <begin position="1221"/>
        <end position="1262"/>
    </location>
</feature>
<name>A0A8H5D0F2_9AGAR</name>
<evidence type="ECO:0000256" key="4">
    <source>
        <dbReference type="SAM" id="Coils"/>
    </source>
</evidence>
<feature type="region of interest" description="Disordered" evidence="5">
    <location>
        <begin position="67"/>
        <end position="120"/>
    </location>
</feature>
<dbReference type="GO" id="GO:0005634">
    <property type="term" value="C:nucleus"/>
    <property type="evidence" value="ECO:0007669"/>
    <property type="project" value="TreeGrafter"/>
</dbReference>
<reference evidence="8 9" key="1">
    <citation type="journal article" date="2020" name="ISME J.">
        <title>Uncovering the hidden diversity of litter-decomposition mechanisms in mushroom-forming fungi.</title>
        <authorList>
            <person name="Floudas D."/>
            <person name="Bentzer J."/>
            <person name="Ahren D."/>
            <person name="Johansson T."/>
            <person name="Persson P."/>
            <person name="Tunlid A."/>
        </authorList>
    </citation>
    <scope>NUCLEOTIDE SEQUENCE [LARGE SCALE GENOMIC DNA]</scope>
    <source>
        <strain evidence="8 9">CBS 291.85</strain>
    </source>
</reference>
<protein>
    <recommendedName>
        <fullName evidence="10">WD40 repeat-like protein</fullName>
    </recommendedName>
</protein>
<dbReference type="PROSITE" id="PS50294">
    <property type="entry name" value="WD_REPEATS_REGION"/>
    <property type="match status" value="15"/>
</dbReference>
<organism evidence="8 9">
    <name type="scientific">Tetrapyrgos nigripes</name>
    <dbReference type="NCBI Taxonomy" id="182062"/>
    <lineage>
        <taxon>Eukaryota</taxon>
        <taxon>Fungi</taxon>
        <taxon>Dikarya</taxon>
        <taxon>Basidiomycota</taxon>
        <taxon>Agaricomycotina</taxon>
        <taxon>Agaricomycetes</taxon>
        <taxon>Agaricomycetidae</taxon>
        <taxon>Agaricales</taxon>
        <taxon>Marasmiineae</taxon>
        <taxon>Marasmiaceae</taxon>
        <taxon>Tetrapyrgos</taxon>
    </lineage>
</organism>
<dbReference type="PROSITE" id="PS50082">
    <property type="entry name" value="WD_REPEATS_2"/>
    <property type="match status" value="18"/>
</dbReference>
<dbReference type="Gene3D" id="2.130.10.10">
    <property type="entry name" value="YVTN repeat-like/Quinoprotein amine dehydrogenase"/>
    <property type="match status" value="7"/>
</dbReference>
<dbReference type="InterPro" id="IPR019775">
    <property type="entry name" value="WD40_repeat_CS"/>
</dbReference>
<feature type="repeat" description="WD" evidence="3">
    <location>
        <begin position="1137"/>
        <end position="1178"/>
    </location>
</feature>
<evidence type="ECO:0000256" key="2">
    <source>
        <dbReference type="ARBA" id="ARBA00022737"/>
    </source>
</evidence>